<dbReference type="PROSITE" id="PS51118">
    <property type="entry name" value="HTH_HXLR"/>
    <property type="match status" value="1"/>
</dbReference>
<dbReference type="KEGG" id="mbet:N8K70_05185"/>
<dbReference type="CDD" id="cd00090">
    <property type="entry name" value="HTH_ARSR"/>
    <property type="match status" value="1"/>
</dbReference>
<reference evidence="6 7" key="1">
    <citation type="submission" date="2023-02" db="EMBL/GenBank/DDBJ databases">
        <title>Microbacterium betulae sp. nov., isolated from birch wood.</title>
        <authorList>
            <person name="Pasciak M."/>
            <person name="Pawlik K.J."/>
            <person name="Martynowski D."/>
            <person name="Laczmanski L."/>
            <person name="Ciekot J."/>
            <person name="Szponar B."/>
            <person name="Wojcik-Fatla A."/>
            <person name="Mackiewicz B."/>
            <person name="Farian E."/>
            <person name="Cholewa G."/>
            <person name="Cholewa A."/>
            <person name="Dutkiewicz J."/>
        </authorList>
    </citation>
    <scope>NUCLEOTIDE SEQUENCE [LARGE SCALE GENOMIC DNA]</scope>
    <source>
        <strain evidence="6 7">AB</strain>
    </source>
</reference>
<evidence type="ECO:0000256" key="2">
    <source>
        <dbReference type="ARBA" id="ARBA00023125"/>
    </source>
</evidence>
<evidence type="ECO:0000313" key="6">
    <source>
        <dbReference type="EMBL" id="WOF24072.1"/>
    </source>
</evidence>
<sequence>MSETVRTRPSALSACPSFVAAMDIVGRRWNGLIVQALAEGCTSFSEIARYAERLSDAVLARRLRELEDDGLVERTIVDARPPAVRYTLTGAGAALAPILDSLTEWGERFTPPEDDPQDVRAHGGTEQEA</sequence>
<evidence type="ECO:0000313" key="7">
    <source>
        <dbReference type="Proteomes" id="UP001305498"/>
    </source>
</evidence>
<keyword evidence="3" id="KW-0804">Transcription</keyword>
<evidence type="ECO:0000256" key="1">
    <source>
        <dbReference type="ARBA" id="ARBA00023015"/>
    </source>
</evidence>
<dbReference type="PANTHER" id="PTHR33204">
    <property type="entry name" value="TRANSCRIPTIONAL REGULATOR, MARR FAMILY"/>
    <property type="match status" value="1"/>
</dbReference>
<organism evidence="6 7">
    <name type="scientific">Microbacterium betulae</name>
    <dbReference type="NCBI Taxonomy" id="2981139"/>
    <lineage>
        <taxon>Bacteria</taxon>
        <taxon>Bacillati</taxon>
        <taxon>Actinomycetota</taxon>
        <taxon>Actinomycetes</taxon>
        <taxon>Micrococcales</taxon>
        <taxon>Microbacteriaceae</taxon>
        <taxon>Microbacterium</taxon>
    </lineage>
</organism>
<dbReference type="GO" id="GO:0003677">
    <property type="term" value="F:DNA binding"/>
    <property type="evidence" value="ECO:0007669"/>
    <property type="project" value="UniProtKB-KW"/>
</dbReference>
<dbReference type="InterPro" id="IPR011991">
    <property type="entry name" value="ArsR-like_HTH"/>
</dbReference>
<protein>
    <submittedName>
        <fullName evidence="6">Helix-turn-helix domain-containing protein</fullName>
    </submittedName>
</protein>
<evidence type="ECO:0000256" key="3">
    <source>
        <dbReference type="ARBA" id="ARBA00023163"/>
    </source>
</evidence>
<dbReference type="AlphaFoldDB" id="A0AA97I7B4"/>
<keyword evidence="2" id="KW-0238">DNA-binding</keyword>
<dbReference type="RefSeq" id="WP_317140546.1">
    <property type="nucleotide sequence ID" value="NZ_CP118157.1"/>
</dbReference>
<evidence type="ECO:0000256" key="4">
    <source>
        <dbReference type="SAM" id="MobiDB-lite"/>
    </source>
</evidence>
<gene>
    <name evidence="6" type="ORF">N8K70_05185</name>
</gene>
<dbReference type="InterPro" id="IPR036390">
    <property type="entry name" value="WH_DNA-bd_sf"/>
</dbReference>
<dbReference type="Gene3D" id="1.10.10.10">
    <property type="entry name" value="Winged helix-like DNA-binding domain superfamily/Winged helix DNA-binding domain"/>
    <property type="match status" value="1"/>
</dbReference>
<dbReference type="EMBL" id="CP118157">
    <property type="protein sequence ID" value="WOF24072.1"/>
    <property type="molecule type" value="Genomic_DNA"/>
</dbReference>
<dbReference type="Proteomes" id="UP001305498">
    <property type="component" value="Chromosome"/>
</dbReference>
<dbReference type="InterPro" id="IPR002577">
    <property type="entry name" value="HTH_HxlR"/>
</dbReference>
<name>A0AA97I7B4_9MICO</name>
<accession>A0AA97I7B4</accession>
<evidence type="ECO:0000259" key="5">
    <source>
        <dbReference type="PROSITE" id="PS51118"/>
    </source>
</evidence>
<dbReference type="Pfam" id="PF01638">
    <property type="entry name" value="HxlR"/>
    <property type="match status" value="1"/>
</dbReference>
<keyword evidence="1" id="KW-0805">Transcription regulation</keyword>
<keyword evidence="7" id="KW-1185">Reference proteome</keyword>
<dbReference type="PANTHER" id="PTHR33204:SF18">
    <property type="entry name" value="TRANSCRIPTIONAL REGULATORY PROTEIN"/>
    <property type="match status" value="1"/>
</dbReference>
<proteinExistence type="predicted"/>
<feature type="domain" description="HTH hxlR-type" evidence="5">
    <location>
        <begin position="15"/>
        <end position="114"/>
    </location>
</feature>
<feature type="region of interest" description="Disordered" evidence="4">
    <location>
        <begin position="105"/>
        <end position="129"/>
    </location>
</feature>
<dbReference type="InterPro" id="IPR036388">
    <property type="entry name" value="WH-like_DNA-bd_sf"/>
</dbReference>
<dbReference type="SUPFAM" id="SSF46785">
    <property type="entry name" value="Winged helix' DNA-binding domain"/>
    <property type="match status" value="1"/>
</dbReference>